<name>A0A1F7GCV0_9BACT</name>
<dbReference type="Pfam" id="PF01197">
    <property type="entry name" value="Ribosomal_L31"/>
    <property type="match status" value="1"/>
</dbReference>
<proteinExistence type="inferred from homology"/>
<evidence type="ECO:0000313" key="5">
    <source>
        <dbReference type="Proteomes" id="UP000177208"/>
    </source>
</evidence>
<keyword evidence="2 3" id="KW-0687">Ribonucleoprotein</keyword>
<dbReference type="EMBL" id="MFZG01000023">
    <property type="protein sequence ID" value="OGK16392.1"/>
    <property type="molecule type" value="Genomic_DNA"/>
</dbReference>
<comment type="caution">
    <text evidence="4">The sequence shown here is derived from an EMBL/GenBank/DDBJ whole genome shotgun (WGS) entry which is preliminary data.</text>
</comment>
<evidence type="ECO:0000313" key="4">
    <source>
        <dbReference type="EMBL" id="OGK16392.1"/>
    </source>
</evidence>
<reference evidence="4 5" key="1">
    <citation type="journal article" date="2016" name="Nat. Commun.">
        <title>Thousands of microbial genomes shed light on interconnected biogeochemical processes in an aquifer system.</title>
        <authorList>
            <person name="Anantharaman K."/>
            <person name="Brown C.T."/>
            <person name="Hug L.A."/>
            <person name="Sharon I."/>
            <person name="Castelle C.J."/>
            <person name="Probst A.J."/>
            <person name="Thomas B.C."/>
            <person name="Singh A."/>
            <person name="Wilkins M.J."/>
            <person name="Karaoz U."/>
            <person name="Brodie E.L."/>
            <person name="Williams K.H."/>
            <person name="Hubbard S.S."/>
            <person name="Banfield J.F."/>
        </authorList>
    </citation>
    <scope>NUCLEOTIDE SEQUENCE [LARGE SCALE GENOMIC DNA]</scope>
</reference>
<dbReference type="PRINTS" id="PR01249">
    <property type="entry name" value="RIBOSOMALL31"/>
</dbReference>
<evidence type="ECO:0000256" key="3">
    <source>
        <dbReference type="RuleBase" id="RU000564"/>
    </source>
</evidence>
<dbReference type="InterPro" id="IPR042105">
    <property type="entry name" value="Ribosomal_bL31_sf"/>
</dbReference>
<dbReference type="AlphaFoldDB" id="A0A1F7GCV0"/>
<evidence type="ECO:0000256" key="2">
    <source>
        <dbReference type="ARBA" id="ARBA00023274"/>
    </source>
</evidence>
<keyword evidence="1 3" id="KW-0689">Ribosomal protein</keyword>
<dbReference type="PROSITE" id="PS01143">
    <property type="entry name" value="RIBOSOMAL_L31"/>
    <property type="match status" value="1"/>
</dbReference>
<dbReference type="GO" id="GO:0005840">
    <property type="term" value="C:ribosome"/>
    <property type="evidence" value="ECO:0007669"/>
    <property type="project" value="UniProtKB-KW"/>
</dbReference>
<dbReference type="InterPro" id="IPR034704">
    <property type="entry name" value="Ribosomal_bL28/bL31-like_sf"/>
</dbReference>
<accession>A0A1F7GCV0</accession>
<dbReference type="NCBIfam" id="TIGR00105">
    <property type="entry name" value="L31"/>
    <property type="match status" value="1"/>
</dbReference>
<sequence length="100" mass="11541">MQNNTHPQYYLDAAVTCRSCGNKFITGSTKQSISVEVCYKCHPFFTGEQRFLDVRGRVDTFQKKQEIAKKYQATVSSKKKSKKQKEDKKVKSLKELLSEI</sequence>
<dbReference type="InterPro" id="IPR002150">
    <property type="entry name" value="Ribosomal_bL31"/>
</dbReference>
<dbReference type="GO" id="GO:0006412">
    <property type="term" value="P:translation"/>
    <property type="evidence" value="ECO:0007669"/>
    <property type="project" value="InterPro"/>
</dbReference>
<gene>
    <name evidence="4" type="ORF">A2774_02970</name>
</gene>
<dbReference type="PANTHER" id="PTHR33280:SF1">
    <property type="entry name" value="LARGE RIBOSOMAL SUBUNIT PROTEIN BL31C"/>
    <property type="match status" value="1"/>
</dbReference>
<organism evidence="4 5">
    <name type="scientific">Candidatus Roizmanbacteria bacterium RIFCSPHIGHO2_01_FULL_39_12c</name>
    <dbReference type="NCBI Taxonomy" id="1802031"/>
    <lineage>
        <taxon>Bacteria</taxon>
        <taxon>Candidatus Roizmaniibacteriota</taxon>
    </lineage>
</organism>
<evidence type="ECO:0000256" key="1">
    <source>
        <dbReference type="ARBA" id="ARBA00022980"/>
    </source>
</evidence>
<dbReference type="GO" id="GO:1990904">
    <property type="term" value="C:ribonucleoprotein complex"/>
    <property type="evidence" value="ECO:0007669"/>
    <property type="project" value="UniProtKB-KW"/>
</dbReference>
<dbReference type="GO" id="GO:0003735">
    <property type="term" value="F:structural constituent of ribosome"/>
    <property type="evidence" value="ECO:0007669"/>
    <property type="project" value="InterPro"/>
</dbReference>
<dbReference type="Gene3D" id="4.10.830.30">
    <property type="entry name" value="Ribosomal protein L31"/>
    <property type="match status" value="1"/>
</dbReference>
<dbReference type="Proteomes" id="UP000177208">
    <property type="component" value="Unassembled WGS sequence"/>
</dbReference>
<dbReference type="NCBIfam" id="NF000612">
    <property type="entry name" value="PRK00019.1"/>
    <property type="match status" value="1"/>
</dbReference>
<protein>
    <recommendedName>
        <fullName evidence="3">50S ribosomal protein L31</fullName>
    </recommendedName>
</protein>
<comment type="similarity">
    <text evidence="3">Belongs to the bacterial ribosomal protein bL31 family.</text>
</comment>
<dbReference type="SUPFAM" id="SSF143800">
    <property type="entry name" value="L28p-like"/>
    <property type="match status" value="1"/>
</dbReference>
<dbReference type="PANTHER" id="PTHR33280">
    <property type="entry name" value="50S RIBOSOMAL PROTEIN L31, CHLOROPLASTIC"/>
    <property type="match status" value="1"/>
</dbReference>